<keyword evidence="6 14" id="KW-0227">DNA damage</keyword>
<dbReference type="OMA" id="QGCDITS"/>
<dbReference type="Gene3D" id="3.40.50.410">
    <property type="entry name" value="von Willebrand factor, type A domain"/>
    <property type="match status" value="1"/>
</dbReference>
<evidence type="ECO:0000256" key="13">
    <source>
        <dbReference type="ARBA" id="ARBA00033341"/>
    </source>
</evidence>
<evidence type="ECO:0000256" key="14">
    <source>
        <dbReference type="RuleBase" id="RU368090"/>
    </source>
</evidence>
<comment type="subunit">
    <text evidence="14">Component of the 7-subunit TFIIH core complex composed of XPB/SSL2, XPD/RAD3, SSL1, TFB1, TFB2, TFB4 and TFB5, which is active in NER. The core complex associates with the 3-subunit CTD-kinase module TFIIK composed of CCL1, KIN28 and TFB3 to form the 10-subunit holoenzyme (holo-TFIIH) active in transcription.</text>
</comment>
<keyword evidence="11 14" id="KW-0234">DNA repair</keyword>
<keyword evidence="17" id="KW-1185">Reference proteome</keyword>
<keyword evidence="10 14" id="KW-0804">Transcription</keyword>
<evidence type="ECO:0000256" key="4">
    <source>
        <dbReference type="ARBA" id="ARBA00021280"/>
    </source>
</evidence>
<feature type="compositionally biased region" description="Low complexity" evidence="15">
    <location>
        <begin position="188"/>
        <end position="202"/>
    </location>
</feature>
<dbReference type="RefSeq" id="XP_015701677.1">
    <property type="nucleotide sequence ID" value="XM_015844629.1"/>
</dbReference>
<feature type="region of interest" description="Disordered" evidence="15">
    <location>
        <begin position="383"/>
        <end position="408"/>
    </location>
</feature>
<keyword evidence="8 14" id="KW-0862">Zinc</keyword>
<sequence>MNAVDGADNHNASHPQSPSLLTVILDTNPYAWALLESTLPLSAAIANLLVFINAHLACNYANKVAVVASHCNHAAWLYPTPSTPSISRSKAIQLDADGDITMNGQPSTEPERENQQQSQSPLNKYRPFLLVEEQLTRNLHCILSATPPSAVTSTTSTMLAGALTLALSHINRESIAYAEAHGAANPDPTSSTTGPATSTASGLPPPPNSTTTDPASAVANHLNPTALQSRILIISLSNTTHSAQHYIPIMNSIFACQRLHIPIDIIKLAGDAAFLQQASDATGGIYIPINTHPAGFLQYLMLGFLPDQRARAHLILPSRVDVDFRAACFCHRKVVDVGFVCSICLSIFCEPLGGEGECLTCGTRLGMAEYGAKPVVVARKKKRKKDKGLVGKGGALSSGTATPTPATV</sequence>
<evidence type="ECO:0000313" key="16">
    <source>
        <dbReference type="EMBL" id="EEH40343.2"/>
    </source>
</evidence>
<dbReference type="GeneID" id="9099054"/>
<organism evidence="16 17">
    <name type="scientific">Paracoccidioides lutzii (strain ATCC MYA-826 / Pb01)</name>
    <name type="common">Paracoccidioides brasiliensis</name>
    <dbReference type="NCBI Taxonomy" id="502779"/>
    <lineage>
        <taxon>Eukaryota</taxon>
        <taxon>Fungi</taxon>
        <taxon>Dikarya</taxon>
        <taxon>Ascomycota</taxon>
        <taxon>Pezizomycotina</taxon>
        <taxon>Eurotiomycetes</taxon>
        <taxon>Eurotiomycetidae</taxon>
        <taxon>Onygenales</taxon>
        <taxon>Ajellomycetaceae</taxon>
        <taxon>Paracoccidioides</taxon>
    </lineage>
</organism>
<dbReference type="KEGG" id="pbl:PAAG_02398"/>
<feature type="compositionally biased region" description="Polar residues" evidence="15">
    <location>
        <begin position="397"/>
        <end position="408"/>
    </location>
</feature>
<evidence type="ECO:0000256" key="10">
    <source>
        <dbReference type="ARBA" id="ARBA00023163"/>
    </source>
</evidence>
<dbReference type="OrthoDB" id="17307at2759"/>
<comment type="similarity">
    <text evidence="3 14">Belongs to the TFB4 family.</text>
</comment>
<dbReference type="GO" id="GO:0000439">
    <property type="term" value="C:transcription factor TFIIH core complex"/>
    <property type="evidence" value="ECO:0007669"/>
    <property type="project" value="UniProtKB-UniRule"/>
</dbReference>
<gene>
    <name evidence="16" type="ORF">PAAG_02398</name>
</gene>
<keyword evidence="12 14" id="KW-0539">Nucleus</keyword>
<dbReference type="eggNOG" id="KOG2487">
    <property type="taxonomic scope" value="Eukaryota"/>
</dbReference>
<comment type="subcellular location">
    <subcellularLocation>
        <location evidence="2 14">Nucleus</location>
    </subcellularLocation>
</comment>
<accession>C1GUS5</accession>
<dbReference type="PANTHER" id="PTHR12831:SF0">
    <property type="entry name" value="GENERAL TRANSCRIPTION FACTOR IIH SUBUNIT 3"/>
    <property type="match status" value="1"/>
</dbReference>
<evidence type="ECO:0000256" key="3">
    <source>
        <dbReference type="ARBA" id="ARBA00005273"/>
    </source>
</evidence>
<name>C1GUS5_PARBA</name>
<dbReference type="GO" id="GO:0006289">
    <property type="term" value="P:nucleotide-excision repair"/>
    <property type="evidence" value="ECO:0007669"/>
    <property type="project" value="UniProtKB-UniRule"/>
</dbReference>
<reference evidence="16 17" key="1">
    <citation type="journal article" date="2011" name="PLoS Genet.">
        <title>Comparative genomic analysis of human fungal pathogens causing paracoccidioidomycosis.</title>
        <authorList>
            <person name="Desjardins C.A."/>
            <person name="Champion M.D."/>
            <person name="Holder J.W."/>
            <person name="Muszewska A."/>
            <person name="Goldberg J."/>
            <person name="Bailao A.M."/>
            <person name="Brigido M.M."/>
            <person name="Ferreira M.E."/>
            <person name="Garcia A.M."/>
            <person name="Grynberg M."/>
            <person name="Gujja S."/>
            <person name="Heiman D.I."/>
            <person name="Henn M.R."/>
            <person name="Kodira C.D."/>
            <person name="Leon-Narvaez H."/>
            <person name="Longo L.V."/>
            <person name="Ma L.J."/>
            <person name="Malavazi I."/>
            <person name="Matsuo A.L."/>
            <person name="Morais F.V."/>
            <person name="Pereira M."/>
            <person name="Rodriguez-Brito S."/>
            <person name="Sakthikumar S."/>
            <person name="Salem-Izacc S.M."/>
            <person name="Sykes S.M."/>
            <person name="Teixeira M.M."/>
            <person name="Vallejo M.C."/>
            <person name="Walter M.E."/>
            <person name="Yandava C."/>
            <person name="Young S."/>
            <person name="Zeng Q."/>
            <person name="Zucker J."/>
            <person name="Felipe M.S."/>
            <person name="Goldman G.H."/>
            <person name="Haas B.J."/>
            <person name="McEwen J.G."/>
            <person name="Nino-Vega G."/>
            <person name="Puccia R."/>
            <person name="San-Blas G."/>
            <person name="Soares C.M."/>
            <person name="Birren B.W."/>
            <person name="Cuomo C.A."/>
        </authorList>
    </citation>
    <scope>NUCLEOTIDE SEQUENCE [LARGE SCALE GENOMIC DNA]</scope>
    <source>
        <strain evidence="17">ATCC MYA-826 / Pb01</strain>
    </source>
</reference>
<keyword evidence="5 14" id="KW-0479">Metal-binding</keyword>
<dbReference type="HOGENOM" id="CLU_040211_0_0_1"/>
<evidence type="ECO:0000256" key="8">
    <source>
        <dbReference type="ARBA" id="ARBA00022833"/>
    </source>
</evidence>
<dbReference type="FunFam" id="3.40.50.410:FF:000084">
    <property type="entry name" value="Transcription factor TFIIH subunit Tfb4, putative"/>
    <property type="match status" value="1"/>
</dbReference>
<keyword evidence="9 14" id="KW-0805">Transcription regulation</keyword>
<evidence type="ECO:0000256" key="7">
    <source>
        <dbReference type="ARBA" id="ARBA00022771"/>
    </source>
</evidence>
<dbReference type="InterPro" id="IPR036465">
    <property type="entry name" value="vWFA_dom_sf"/>
</dbReference>
<evidence type="ECO:0000256" key="2">
    <source>
        <dbReference type="ARBA" id="ARBA00004123"/>
    </source>
</evidence>
<dbReference type="InterPro" id="IPR004600">
    <property type="entry name" value="TFIIH_Tfb4/GTF2H3"/>
</dbReference>
<keyword evidence="7 14" id="KW-0863">Zinc-finger</keyword>
<evidence type="ECO:0000313" key="17">
    <source>
        <dbReference type="Proteomes" id="UP000002059"/>
    </source>
</evidence>
<dbReference type="AlphaFoldDB" id="C1GUS5"/>
<dbReference type="PANTHER" id="PTHR12831">
    <property type="entry name" value="TRANSCRIPTION INITIATION FACTOR IIH TFIIH , POLYPEPTIDE 3-RELATED"/>
    <property type="match status" value="1"/>
</dbReference>
<dbReference type="EMBL" id="KN293996">
    <property type="protein sequence ID" value="EEH40343.2"/>
    <property type="molecule type" value="Genomic_DNA"/>
</dbReference>
<dbReference type="VEuPathDB" id="FungiDB:PAAG_02398"/>
<protein>
    <recommendedName>
        <fullName evidence="4 14">General transcription and DNA repair factor IIH subunit TFB4</fullName>
        <shortName evidence="14">TFIIH subunit TFB4</shortName>
    </recommendedName>
    <alternativeName>
        <fullName evidence="13 14">RNA polymerase II transcription factor B subunit 4</fullName>
    </alternativeName>
</protein>
<dbReference type="Proteomes" id="UP000002059">
    <property type="component" value="Partially assembled WGS sequence"/>
</dbReference>
<dbReference type="GO" id="GO:0006355">
    <property type="term" value="P:regulation of DNA-templated transcription"/>
    <property type="evidence" value="ECO:0007669"/>
    <property type="project" value="InterPro"/>
</dbReference>
<evidence type="ECO:0000256" key="12">
    <source>
        <dbReference type="ARBA" id="ARBA00023242"/>
    </source>
</evidence>
<evidence type="ECO:0000256" key="1">
    <source>
        <dbReference type="ARBA" id="ARBA00002817"/>
    </source>
</evidence>
<evidence type="ECO:0000256" key="9">
    <source>
        <dbReference type="ARBA" id="ARBA00023015"/>
    </source>
</evidence>
<evidence type="ECO:0000256" key="5">
    <source>
        <dbReference type="ARBA" id="ARBA00022723"/>
    </source>
</evidence>
<dbReference type="STRING" id="502779.C1GUS5"/>
<evidence type="ECO:0000256" key="6">
    <source>
        <dbReference type="ARBA" id="ARBA00022763"/>
    </source>
</evidence>
<feature type="region of interest" description="Disordered" evidence="15">
    <location>
        <begin position="98"/>
        <end position="121"/>
    </location>
</feature>
<dbReference type="GO" id="GO:0005675">
    <property type="term" value="C:transcription factor TFIIH holo complex"/>
    <property type="evidence" value="ECO:0007669"/>
    <property type="project" value="UniProtKB-UniRule"/>
</dbReference>
<evidence type="ECO:0000256" key="11">
    <source>
        <dbReference type="ARBA" id="ARBA00023204"/>
    </source>
</evidence>
<dbReference type="Pfam" id="PF03850">
    <property type="entry name" value="Tfb4"/>
    <property type="match status" value="1"/>
</dbReference>
<comment type="function">
    <text evidence="1 14">Component of the general transcription and DNA repair factor IIH (TFIIH) core complex, which is involved in general and transcription-coupled nucleotide excision repair (NER) of damaged DNA and, when complexed to TFIIK, in RNA transcription by RNA polymerase II. In NER, TFIIH acts by opening DNA around the lesion to allow the excision of the damaged oligonucleotide and its replacement by a new DNA fragment. In transcription, TFIIH has an essential role in transcription initiation. When the pre-initiation complex (PIC) has been established, TFIIH is required for promoter opening and promoter escape. Phosphorylation of the C-terminal tail (CTD) of the largest subunit of RNA polymerase II by the kinase module TFIIK controls the initiation of transcription.</text>
</comment>
<dbReference type="GO" id="GO:0008270">
    <property type="term" value="F:zinc ion binding"/>
    <property type="evidence" value="ECO:0007669"/>
    <property type="project" value="UniProtKB-KW"/>
</dbReference>
<feature type="region of interest" description="Disordered" evidence="15">
    <location>
        <begin position="181"/>
        <end position="217"/>
    </location>
</feature>
<evidence type="ECO:0000256" key="15">
    <source>
        <dbReference type="SAM" id="MobiDB-lite"/>
    </source>
</evidence>
<proteinExistence type="inferred from homology"/>